<dbReference type="InterPro" id="IPR002629">
    <property type="entry name" value="Met_Synth_C/arc"/>
</dbReference>
<comment type="caution">
    <text evidence="3">The sequence shown here is derived from an EMBL/GenBank/DDBJ whole genome shotgun (WGS) entry which is preliminary data.</text>
</comment>
<dbReference type="InterPro" id="IPR038071">
    <property type="entry name" value="UROD/MetE-like_sf"/>
</dbReference>
<proteinExistence type="predicted"/>
<sequence length="417" mass="42984">MSAPDDPLARLLAAAGLAGEPEEPADDPLAAALAAAGLADVRPGEAPPPPAPRFEVTAAPEPEDDTPLELWPAGAATGVGSLPGTDPREAAELVAGELPLLPYLPELPARGVGADPVGRTAGMLVDLAVEVVPSGWRVTARPGRDHRRAVDLLRADLDALDEACDRTRPAWVKVQVVGPWSLASAVELAAGHRVLTDRGAVREFASSLTEGLRTHIAEITARTGAKVAVQLDEPRLSAVIAGSLPTASGYGTVRSVAEPDVQDALRDMISALGVPVIIRLPGDRPPLSVVRDVGAAALAIDATRPSISGDTAVPAALDAVGEVWDAGVPLLLGLVPVRDPGAPLETPALARKGFDLADRLGFDRAKLATLAVPTPAAGLARSTPEWARRAMELCRDLGAAFLDPDEIPPADGPEVRS</sequence>
<gene>
    <name evidence="3" type="ORF">GCM10009836_47280</name>
</gene>
<evidence type="ECO:0000259" key="2">
    <source>
        <dbReference type="Pfam" id="PF01717"/>
    </source>
</evidence>
<organism evidence="3 4">
    <name type="scientific">Pseudonocardia ailaonensis</name>
    <dbReference type="NCBI Taxonomy" id="367279"/>
    <lineage>
        <taxon>Bacteria</taxon>
        <taxon>Bacillati</taxon>
        <taxon>Actinomycetota</taxon>
        <taxon>Actinomycetes</taxon>
        <taxon>Pseudonocardiales</taxon>
        <taxon>Pseudonocardiaceae</taxon>
        <taxon>Pseudonocardia</taxon>
    </lineage>
</organism>
<dbReference type="SUPFAM" id="SSF51726">
    <property type="entry name" value="UROD/MetE-like"/>
    <property type="match status" value="1"/>
</dbReference>
<keyword evidence="4" id="KW-1185">Reference proteome</keyword>
<name>A0ABN2NEK7_9PSEU</name>
<protein>
    <submittedName>
        <fullName evidence="3">Methionine synthase</fullName>
    </submittedName>
</protein>
<dbReference type="EMBL" id="BAAAQK010000018">
    <property type="protein sequence ID" value="GAA1861634.1"/>
    <property type="molecule type" value="Genomic_DNA"/>
</dbReference>
<dbReference type="Pfam" id="PF01717">
    <property type="entry name" value="Meth_synt_2"/>
    <property type="match status" value="1"/>
</dbReference>
<feature type="domain" description="Cobalamin-independent methionine synthase MetE C-terminal/archaeal" evidence="2">
    <location>
        <begin position="76"/>
        <end position="393"/>
    </location>
</feature>
<evidence type="ECO:0000313" key="4">
    <source>
        <dbReference type="Proteomes" id="UP001500449"/>
    </source>
</evidence>
<dbReference type="Gene3D" id="3.20.20.210">
    <property type="match status" value="1"/>
</dbReference>
<evidence type="ECO:0000256" key="1">
    <source>
        <dbReference type="SAM" id="MobiDB-lite"/>
    </source>
</evidence>
<accession>A0ABN2NEK7</accession>
<dbReference type="RefSeq" id="WP_344421000.1">
    <property type="nucleotide sequence ID" value="NZ_BAAAQK010000018.1"/>
</dbReference>
<reference evidence="3 4" key="1">
    <citation type="journal article" date="2019" name="Int. J. Syst. Evol. Microbiol.">
        <title>The Global Catalogue of Microorganisms (GCM) 10K type strain sequencing project: providing services to taxonomists for standard genome sequencing and annotation.</title>
        <authorList>
            <consortium name="The Broad Institute Genomics Platform"/>
            <consortium name="The Broad Institute Genome Sequencing Center for Infectious Disease"/>
            <person name="Wu L."/>
            <person name="Ma J."/>
        </authorList>
    </citation>
    <scope>NUCLEOTIDE SEQUENCE [LARGE SCALE GENOMIC DNA]</scope>
    <source>
        <strain evidence="3 4">JCM 16009</strain>
    </source>
</reference>
<feature type="region of interest" description="Disordered" evidence="1">
    <location>
        <begin position="40"/>
        <end position="64"/>
    </location>
</feature>
<dbReference type="Proteomes" id="UP001500449">
    <property type="component" value="Unassembled WGS sequence"/>
</dbReference>
<evidence type="ECO:0000313" key="3">
    <source>
        <dbReference type="EMBL" id="GAA1861634.1"/>
    </source>
</evidence>